<organism evidence="1 2">
    <name type="scientific">Agathobacter rectalis (strain ATCC 33656 / DSM 3377 / JCM 17463 / KCTC 5835 / VPI 0990)</name>
    <name type="common">Eubacterium rectale</name>
    <dbReference type="NCBI Taxonomy" id="515619"/>
    <lineage>
        <taxon>Bacteria</taxon>
        <taxon>Bacillati</taxon>
        <taxon>Bacillota</taxon>
        <taxon>Clostridia</taxon>
        <taxon>Lachnospirales</taxon>
        <taxon>Lachnospiraceae</taxon>
        <taxon>Agathobacter</taxon>
    </lineage>
</organism>
<accession>C4ZCK6</accession>
<reference evidence="1 2" key="1">
    <citation type="journal article" date="2009" name="Proc. Natl. Acad. Sci. U.S.A.">
        <title>Characterizing a model human gut microbiota composed of members of its two dominant bacterial phyla.</title>
        <authorList>
            <person name="Mahowald M.A."/>
            <person name="Rey F.E."/>
            <person name="Seedorf H."/>
            <person name="Turnbaugh P.J."/>
            <person name="Fulton R.S."/>
            <person name="Wollam A."/>
            <person name="Shah N."/>
            <person name="Wang C."/>
            <person name="Magrini V."/>
            <person name="Wilson R.K."/>
            <person name="Cantarel B.L."/>
            <person name="Coutinho P.M."/>
            <person name="Henrissat B."/>
            <person name="Crock L.W."/>
            <person name="Russell A."/>
            <person name="Verberkmoes N.C."/>
            <person name="Hettich R.L."/>
            <person name="Gordon J.I."/>
        </authorList>
    </citation>
    <scope>NUCLEOTIDE SEQUENCE [LARGE SCALE GENOMIC DNA]</scope>
    <source>
        <strain evidence="2">ATCC 33656 / DSM 3377 / JCM 17463 / KCTC 5835 / LMG 30912 / VPI 0990</strain>
    </source>
</reference>
<evidence type="ECO:0000313" key="2">
    <source>
        <dbReference type="Proteomes" id="UP000001477"/>
    </source>
</evidence>
<evidence type="ECO:0000313" key="1">
    <source>
        <dbReference type="EMBL" id="ACR74361.1"/>
    </source>
</evidence>
<dbReference type="KEGG" id="ere:EUBREC_0571"/>
<dbReference type="AlphaFoldDB" id="C4ZCK6"/>
<gene>
    <name evidence="1" type="ordered locus">EUBREC_0571</name>
</gene>
<dbReference type="Proteomes" id="UP000001477">
    <property type="component" value="Chromosome"/>
</dbReference>
<name>C4ZCK6_AGARV</name>
<dbReference type="PaxDb" id="515619-EUBREC_0571"/>
<dbReference type="STRING" id="515619.EUBREC_0571"/>
<dbReference type="InterPro" id="IPR010310">
    <property type="entry name" value="T7SS_ESAT-6-like"/>
</dbReference>
<dbReference type="Gene3D" id="1.10.287.1060">
    <property type="entry name" value="ESAT-6-like"/>
    <property type="match status" value="1"/>
</dbReference>
<dbReference type="InterPro" id="IPR036689">
    <property type="entry name" value="ESAT-6-like_sf"/>
</dbReference>
<evidence type="ECO:0008006" key="3">
    <source>
        <dbReference type="Google" id="ProtNLM"/>
    </source>
</evidence>
<dbReference type="SUPFAM" id="SSF140453">
    <property type="entry name" value="EsxAB dimer-like"/>
    <property type="match status" value="1"/>
</dbReference>
<sequence>MIAYAIIYKNYFKEDMKMAAGQIRMTPDTMRERAGEYRTEADNVQSVIDKMDRLLETLLTEWEGSASEAYANKFAELRPSFVKGKELIDDIAAALDKTAEAVESTDTQIANQFSM</sequence>
<protein>
    <recommendedName>
        <fullName evidence="3">ESAT-6-like protein</fullName>
    </recommendedName>
</protein>
<proteinExistence type="predicted"/>
<dbReference type="EMBL" id="CP001107">
    <property type="protein sequence ID" value="ACR74361.1"/>
    <property type="molecule type" value="Genomic_DNA"/>
</dbReference>
<dbReference type="HOGENOM" id="CLU_158563_2_0_9"/>
<dbReference type="NCBIfam" id="TIGR03930">
    <property type="entry name" value="WXG100_ESAT6"/>
    <property type="match status" value="1"/>
</dbReference>
<dbReference type="Pfam" id="PF06013">
    <property type="entry name" value="WXG100"/>
    <property type="match status" value="1"/>
</dbReference>